<keyword evidence="7" id="KW-1185">Reference proteome</keyword>
<name>A0A848B6L9_9FIRM</name>
<dbReference type="Gene3D" id="1.10.357.10">
    <property type="entry name" value="Tetracycline Repressor, domain 2"/>
    <property type="match status" value="1"/>
</dbReference>
<dbReference type="PANTHER" id="PTHR30055">
    <property type="entry name" value="HTH-TYPE TRANSCRIPTIONAL REGULATOR RUTR"/>
    <property type="match status" value="1"/>
</dbReference>
<proteinExistence type="predicted"/>
<keyword evidence="1" id="KW-0805">Transcription regulation</keyword>
<evidence type="ECO:0000259" key="5">
    <source>
        <dbReference type="PROSITE" id="PS50977"/>
    </source>
</evidence>
<dbReference type="RefSeq" id="WP_170078009.1">
    <property type="nucleotide sequence ID" value="NZ_JABAFA010000059.1"/>
</dbReference>
<dbReference type="Pfam" id="PF17929">
    <property type="entry name" value="TetR_C_34"/>
    <property type="match status" value="1"/>
</dbReference>
<dbReference type="SUPFAM" id="SSF46689">
    <property type="entry name" value="Homeodomain-like"/>
    <property type="match status" value="1"/>
</dbReference>
<protein>
    <submittedName>
        <fullName evidence="6">TetR/AcrR family transcriptional regulator</fullName>
    </submittedName>
</protein>
<dbReference type="InterPro" id="IPR050109">
    <property type="entry name" value="HTH-type_TetR-like_transc_reg"/>
</dbReference>
<dbReference type="PANTHER" id="PTHR30055:SF234">
    <property type="entry name" value="HTH-TYPE TRANSCRIPTIONAL REGULATOR BETI"/>
    <property type="match status" value="1"/>
</dbReference>
<dbReference type="Proteomes" id="UP000543804">
    <property type="component" value="Unassembled WGS sequence"/>
</dbReference>
<gene>
    <name evidence="6" type="ORF">HF878_10110</name>
</gene>
<keyword evidence="3" id="KW-0804">Transcription</keyword>
<evidence type="ECO:0000256" key="2">
    <source>
        <dbReference type="ARBA" id="ARBA00023125"/>
    </source>
</evidence>
<accession>A0A848B6L9</accession>
<evidence type="ECO:0000256" key="1">
    <source>
        <dbReference type="ARBA" id="ARBA00023015"/>
    </source>
</evidence>
<dbReference type="PRINTS" id="PR00455">
    <property type="entry name" value="HTHTETR"/>
</dbReference>
<evidence type="ECO:0000313" key="6">
    <source>
        <dbReference type="EMBL" id="NMD99800.1"/>
    </source>
</evidence>
<dbReference type="AlphaFoldDB" id="A0A848B6L9"/>
<feature type="DNA-binding region" description="H-T-H motif" evidence="4">
    <location>
        <begin position="36"/>
        <end position="55"/>
    </location>
</feature>
<dbReference type="Pfam" id="PF00440">
    <property type="entry name" value="TetR_N"/>
    <property type="match status" value="1"/>
</dbReference>
<evidence type="ECO:0000313" key="7">
    <source>
        <dbReference type="Proteomes" id="UP000543804"/>
    </source>
</evidence>
<dbReference type="InterPro" id="IPR009057">
    <property type="entry name" value="Homeodomain-like_sf"/>
</dbReference>
<comment type="caution">
    <text evidence="6">The sequence shown here is derived from an EMBL/GenBank/DDBJ whole genome shotgun (WGS) entry which is preliminary data.</text>
</comment>
<sequence length="222" mass="26043">MRFQRARKKEQIESRRQEILCAAEQLFHEGGLDNVTFSHIAKQVSFTRQTIYTYYQTREEVLLDLLGQRLEHFYQSLEAMFPGDELLRRRAFCQRLAHHFIEHRETLRLFSLRHTVLEENVRYENLVAFNRIMLQVFPTVKHILRRQCPASSDETFDTLTFTLIPYFASIYPILEPHPNQLKAICEAIGHLDNPPTSEEVLVASLELMTSALTFAADTDEKK</sequence>
<reference evidence="6 7" key="1">
    <citation type="submission" date="2020-04" db="EMBL/GenBank/DDBJ databases">
        <authorList>
            <person name="Hitch T.C.A."/>
            <person name="Wylensek D."/>
            <person name="Clavel T."/>
        </authorList>
    </citation>
    <scope>NUCLEOTIDE SEQUENCE [LARGE SCALE GENOMIC DNA]</scope>
    <source>
        <strain evidence="6 7">PG-130-P53-12</strain>
    </source>
</reference>
<feature type="domain" description="HTH tetR-type" evidence="5">
    <location>
        <begin position="13"/>
        <end position="73"/>
    </location>
</feature>
<dbReference type="GO" id="GO:0003700">
    <property type="term" value="F:DNA-binding transcription factor activity"/>
    <property type="evidence" value="ECO:0007669"/>
    <property type="project" value="TreeGrafter"/>
</dbReference>
<dbReference type="InterPro" id="IPR041483">
    <property type="entry name" value="TetR_C_34"/>
</dbReference>
<dbReference type="EMBL" id="JABAFA010000059">
    <property type="protein sequence ID" value="NMD99800.1"/>
    <property type="molecule type" value="Genomic_DNA"/>
</dbReference>
<dbReference type="GO" id="GO:0000976">
    <property type="term" value="F:transcription cis-regulatory region binding"/>
    <property type="evidence" value="ECO:0007669"/>
    <property type="project" value="TreeGrafter"/>
</dbReference>
<dbReference type="PROSITE" id="PS50977">
    <property type="entry name" value="HTH_TETR_2"/>
    <property type="match status" value="1"/>
</dbReference>
<keyword evidence="2 4" id="KW-0238">DNA-binding</keyword>
<organism evidence="6 7">
    <name type="scientific">Selenomonas bovis</name>
    <dbReference type="NCBI Taxonomy" id="416586"/>
    <lineage>
        <taxon>Bacteria</taxon>
        <taxon>Bacillati</taxon>
        <taxon>Bacillota</taxon>
        <taxon>Negativicutes</taxon>
        <taxon>Selenomonadales</taxon>
        <taxon>Selenomonadaceae</taxon>
        <taxon>Selenomonas</taxon>
    </lineage>
</organism>
<evidence type="ECO:0000256" key="3">
    <source>
        <dbReference type="ARBA" id="ARBA00023163"/>
    </source>
</evidence>
<dbReference type="InterPro" id="IPR001647">
    <property type="entry name" value="HTH_TetR"/>
</dbReference>
<evidence type="ECO:0000256" key="4">
    <source>
        <dbReference type="PROSITE-ProRule" id="PRU00335"/>
    </source>
</evidence>